<evidence type="ECO:0000256" key="1">
    <source>
        <dbReference type="SAM" id="Phobius"/>
    </source>
</evidence>
<accession>A0AAU7ZQI5</accession>
<protein>
    <recommendedName>
        <fullName evidence="3">Two pore domain potassium channel family protein</fullName>
    </recommendedName>
</protein>
<dbReference type="RefSeq" id="WP_353064063.1">
    <property type="nucleotide sequence ID" value="NZ_CP132942.1"/>
</dbReference>
<keyword evidence="1" id="KW-0472">Membrane</keyword>
<reference evidence="2" key="1">
    <citation type="submission" date="2023-08" db="EMBL/GenBank/DDBJ databases">
        <authorList>
            <person name="Messyasz A."/>
            <person name="Mannisto M.K."/>
            <person name="Kerkhof L.J."/>
            <person name="Haggblom M."/>
        </authorList>
    </citation>
    <scope>NUCLEOTIDE SEQUENCE</scope>
    <source>
        <strain evidence="2">X5P6</strain>
    </source>
</reference>
<evidence type="ECO:0008006" key="3">
    <source>
        <dbReference type="Google" id="ProtNLM"/>
    </source>
</evidence>
<dbReference type="KEGG" id="tpsc:RBB77_22850"/>
<dbReference type="AlphaFoldDB" id="A0AAU7ZQI5"/>
<evidence type="ECO:0000313" key="2">
    <source>
        <dbReference type="EMBL" id="XCB33221.1"/>
    </source>
</evidence>
<reference evidence="2" key="2">
    <citation type="journal article" date="2024" name="Environ. Microbiol.">
        <title>Genome analysis and description of Tunturibacter gen. nov. expands the diversity of Terriglobia in tundra soils.</title>
        <authorList>
            <person name="Messyasz A."/>
            <person name="Mannisto M.K."/>
            <person name="Kerkhof L.J."/>
            <person name="Haggblom M.M."/>
        </authorList>
    </citation>
    <scope>NUCLEOTIDE SEQUENCE</scope>
    <source>
        <strain evidence="2">X5P6</strain>
    </source>
</reference>
<name>A0AAU7ZQI5_9BACT</name>
<feature type="transmembrane region" description="Helical" evidence="1">
    <location>
        <begin position="210"/>
        <end position="227"/>
    </location>
</feature>
<feature type="transmembrane region" description="Helical" evidence="1">
    <location>
        <begin position="176"/>
        <end position="198"/>
    </location>
</feature>
<feature type="transmembrane region" description="Helical" evidence="1">
    <location>
        <begin position="24"/>
        <end position="42"/>
    </location>
</feature>
<keyword evidence="1" id="KW-0812">Transmembrane</keyword>
<dbReference type="EMBL" id="CP132942">
    <property type="protein sequence ID" value="XCB33221.1"/>
    <property type="molecule type" value="Genomic_DNA"/>
</dbReference>
<gene>
    <name evidence="2" type="ORF">RBB77_22850</name>
</gene>
<organism evidence="2">
    <name type="scientific">Tunturiibacter psychrotolerans</name>
    <dbReference type="NCBI Taxonomy" id="3069686"/>
    <lineage>
        <taxon>Bacteria</taxon>
        <taxon>Pseudomonadati</taxon>
        <taxon>Acidobacteriota</taxon>
        <taxon>Terriglobia</taxon>
        <taxon>Terriglobales</taxon>
        <taxon>Acidobacteriaceae</taxon>
        <taxon>Tunturiibacter</taxon>
    </lineage>
</organism>
<sequence length="238" mass="26300">MAQVPPPTAENPARRILPVTGHKFFLLFLFLLANLALYPYMADSGVRYRVFRMVGAAVTLMSIYAVSFRRGLIFVALILAVPAFMEHAIVFRTTLVPASVFNVVLSFAFDVFIIVVIFHRVFAREEPTAETIFGAVCIYLLIGFSFARLYAIVAIIRPHAFYLDPAINLHTVPVGFDFIFFSFGSMTTAGAAGISAVLPQVRSLSMIESVLAVLYLAVMIARLMGTYRTNQPNSLESS</sequence>
<proteinExistence type="predicted"/>
<feature type="transmembrane region" description="Helical" evidence="1">
    <location>
        <begin position="131"/>
        <end position="156"/>
    </location>
</feature>
<keyword evidence="1" id="KW-1133">Transmembrane helix</keyword>
<feature type="transmembrane region" description="Helical" evidence="1">
    <location>
        <begin position="73"/>
        <end position="93"/>
    </location>
</feature>
<feature type="transmembrane region" description="Helical" evidence="1">
    <location>
        <begin position="99"/>
        <end position="119"/>
    </location>
</feature>